<dbReference type="GO" id="GO:0003700">
    <property type="term" value="F:DNA-binding transcription factor activity"/>
    <property type="evidence" value="ECO:0007669"/>
    <property type="project" value="InterPro"/>
</dbReference>
<dbReference type="InterPro" id="IPR018062">
    <property type="entry name" value="HTH_AraC-typ_CS"/>
</dbReference>
<name>A0A4V5MNW1_9NEIS</name>
<evidence type="ECO:0000313" key="7">
    <source>
        <dbReference type="Proteomes" id="UP000310016"/>
    </source>
</evidence>
<comment type="caution">
    <text evidence="6">The sequence shown here is derived from an EMBL/GenBank/DDBJ whole genome shotgun (WGS) entry which is preliminary data.</text>
</comment>
<protein>
    <submittedName>
        <fullName evidence="6">Helix-turn-helix transcriptional regulator</fullName>
    </submittedName>
</protein>
<dbReference type="Pfam" id="PF12833">
    <property type="entry name" value="HTH_18"/>
    <property type="match status" value="1"/>
</dbReference>
<dbReference type="InterPro" id="IPR050204">
    <property type="entry name" value="AraC_XylS_family_regulators"/>
</dbReference>
<evidence type="ECO:0000256" key="1">
    <source>
        <dbReference type="ARBA" id="ARBA00023015"/>
    </source>
</evidence>
<dbReference type="InterPro" id="IPR018060">
    <property type="entry name" value="HTH_AraC"/>
</dbReference>
<proteinExistence type="predicted"/>
<evidence type="ECO:0000256" key="2">
    <source>
        <dbReference type="ARBA" id="ARBA00023125"/>
    </source>
</evidence>
<sequence>MSTIYQELFEAGPRTRQLGVGARIFHHPHLRALGDYDMLLAGFSEARDSLHVERVGAPFHVVLVSAEGEGEVIDGEQRLPVGPGQLAVLPALGHSGFRMTGTEWRIAWFLLNDAPSWPIAAAGPAQVRPVRDAETLFHAVAALCLEARRDHESLSAGALVLVADLLKRMLDSSEAGDAQAAALRALFDDVTRAPDADWRVATLAARHGVSTAHFQRLCLKHLGHAPQRLIVARRMARARELLLAGWGNVGQVAAAVGYQEIASFSRRFSAHFGLNPCELLRHLQRAPKELPFDPG</sequence>
<evidence type="ECO:0000313" key="6">
    <source>
        <dbReference type="EMBL" id="TJZ66398.1"/>
    </source>
</evidence>
<dbReference type="SUPFAM" id="SSF46689">
    <property type="entry name" value="Homeodomain-like"/>
    <property type="match status" value="1"/>
</dbReference>
<dbReference type="OrthoDB" id="7027806at2"/>
<keyword evidence="2" id="KW-0238">DNA-binding</keyword>
<dbReference type="AlphaFoldDB" id="A0A4V5MNW1"/>
<evidence type="ECO:0000256" key="3">
    <source>
        <dbReference type="ARBA" id="ARBA00023159"/>
    </source>
</evidence>
<dbReference type="PROSITE" id="PS00041">
    <property type="entry name" value="HTH_ARAC_FAMILY_1"/>
    <property type="match status" value="1"/>
</dbReference>
<dbReference type="InterPro" id="IPR009057">
    <property type="entry name" value="Homeodomain-like_sf"/>
</dbReference>
<dbReference type="SMART" id="SM00342">
    <property type="entry name" value="HTH_ARAC"/>
    <property type="match status" value="1"/>
</dbReference>
<dbReference type="EMBL" id="SUMF01000032">
    <property type="protein sequence ID" value="TJZ66398.1"/>
    <property type="molecule type" value="Genomic_DNA"/>
</dbReference>
<keyword evidence="7" id="KW-1185">Reference proteome</keyword>
<organism evidence="6 7">
    <name type="scientific">Chitiniphilus eburneus</name>
    <dbReference type="NCBI Taxonomy" id="2571148"/>
    <lineage>
        <taxon>Bacteria</taxon>
        <taxon>Pseudomonadati</taxon>
        <taxon>Pseudomonadota</taxon>
        <taxon>Betaproteobacteria</taxon>
        <taxon>Neisseriales</taxon>
        <taxon>Chitinibacteraceae</taxon>
        <taxon>Chitiniphilus</taxon>
    </lineage>
</organism>
<dbReference type="RefSeq" id="WP_136774701.1">
    <property type="nucleotide sequence ID" value="NZ_CP156074.1"/>
</dbReference>
<dbReference type="PANTHER" id="PTHR46796:SF6">
    <property type="entry name" value="ARAC SUBFAMILY"/>
    <property type="match status" value="1"/>
</dbReference>
<keyword evidence="1" id="KW-0805">Transcription regulation</keyword>
<dbReference type="GO" id="GO:0043565">
    <property type="term" value="F:sequence-specific DNA binding"/>
    <property type="evidence" value="ECO:0007669"/>
    <property type="project" value="InterPro"/>
</dbReference>
<dbReference type="PANTHER" id="PTHR46796">
    <property type="entry name" value="HTH-TYPE TRANSCRIPTIONAL ACTIVATOR RHAS-RELATED"/>
    <property type="match status" value="1"/>
</dbReference>
<reference evidence="6 7" key="1">
    <citation type="submission" date="2019-04" db="EMBL/GenBank/DDBJ databases">
        <title>Chitiniphilus eburnea sp. nov., a novel chitinolytic bacterium isolated from aquaculture sludge.</title>
        <authorList>
            <person name="Sheng M."/>
        </authorList>
    </citation>
    <scope>NUCLEOTIDE SEQUENCE [LARGE SCALE GENOMIC DNA]</scope>
    <source>
        <strain evidence="6 7">HX-2-15</strain>
    </source>
</reference>
<dbReference type="PROSITE" id="PS01124">
    <property type="entry name" value="HTH_ARAC_FAMILY_2"/>
    <property type="match status" value="1"/>
</dbReference>
<evidence type="ECO:0000256" key="4">
    <source>
        <dbReference type="ARBA" id="ARBA00023163"/>
    </source>
</evidence>
<keyword evidence="4" id="KW-0804">Transcription</keyword>
<gene>
    <name evidence="6" type="ORF">FAZ21_17400</name>
</gene>
<accession>A0A4V5MNW1</accession>
<dbReference type="Proteomes" id="UP000310016">
    <property type="component" value="Unassembled WGS sequence"/>
</dbReference>
<keyword evidence="3" id="KW-0010">Activator</keyword>
<dbReference type="SUPFAM" id="SSF51215">
    <property type="entry name" value="Regulatory protein AraC"/>
    <property type="match status" value="1"/>
</dbReference>
<dbReference type="Gene3D" id="1.10.10.60">
    <property type="entry name" value="Homeodomain-like"/>
    <property type="match status" value="1"/>
</dbReference>
<feature type="domain" description="HTH araC/xylS-type" evidence="5">
    <location>
        <begin position="180"/>
        <end position="282"/>
    </location>
</feature>
<dbReference type="InterPro" id="IPR037923">
    <property type="entry name" value="HTH-like"/>
</dbReference>
<evidence type="ECO:0000259" key="5">
    <source>
        <dbReference type="PROSITE" id="PS01124"/>
    </source>
</evidence>